<protein>
    <submittedName>
        <fullName evidence="1">Uncharacterized protein</fullName>
    </submittedName>
</protein>
<evidence type="ECO:0000313" key="2">
    <source>
        <dbReference type="Proteomes" id="UP000460558"/>
    </source>
</evidence>
<name>A0ABW9NXZ3_9ACTN</name>
<dbReference type="RefSeq" id="WP_153485158.1">
    <property type="nucleotide sequence ID" value="NZ_VDEQ01000230.1"/>
</dbReference>
<keyword evidence="2" id="KW-1185">Reference proteome</keyword>
<reference evidence="1 2" key="1">
    <citation type="submission" date="2019-06" db="EMBL/GenBank/DDBJ databases">
        <title>Comparative genomics and metabolomics analyses of clavulanic acid producing Streptomyces species provides insight into specialized metabolism and evolution of beta-lactam biosynthetic gene clusters.</title>
        <authorList>
            <person name="Moore M.A."/>
            <person name="Cruz-Morales P."/>
            <person name="Barona Gomez F."/>
            <person name="Kapil T."/>
        </authorList>
    </citation>
    <scope>NUCLEOTIDE SEQUENCE [LARGE SCALE GENOMIC DNA]</scope>
    <source>
        <strain evidence="1 2">T-272</strain>
    </source>
</reference>
<dbReference type="EMBL" id="VDEQ01000230">
    <property type="protein sequence ID" value="MQS38006.1"/>
    <property type="molecule type" value="Genomic_DNA"/>
</dbReference>
<gene>
    <name evidence="1" type="ORF">FFZ77_21000</name>
</gene>
<sequence length="150" mass="16201">MISDWVTVRVDDLSFGVLDYGDIPIETADWTNGLVAVMSDGAVICTGIHTGNVLVRVALHPFAPSDAGDGWEETAEVSVHSRRGLLRVESYEDGAVEDLPLLSTAGPGWYRLRVHARGRSINPDGVQDTPVEHYLLAIWPAPPSDGSPLQ</sequence>
<dbReference type="Proteomes" id="UP000460558">
    <property type="component" value="Unassembled WGS sequence"/>
</dbReference>
<comment type="caution">
    <text evidence="1">The sequence shown here is derived from an EMBL/GenBank/DDBJ whole genome shotgun (WGS) entry which is preliminary data.</text>
</comment>
<organism evidence="1 2">
    <name type="scientific">Streptomyces katsurahamanus</name>
    <dbReference type="NCBI Taxonomy" id="2577098"/>
    <lineage>
        <taxon>Bacteria</taxon>
        <taxon>Bacillati</taxon>
        <taxon>Actinomycetota</taxon>
        <taxon>Actinomycetes</taxon>
        <taxon>Kitasatosporales</taxon>
        <taxon>Streptomycetaceae</taxon>
        <taxon>Streptomyces</taxon>
    </lineage>
</organism>
<accession>A0ABW9NXZ3</accession>
<evidence type="ECO:0000313" key="1">
    <source>
        <dbReference type="EMBL" id="MQS38006.1"/>
    </source>
</evidence>
<proteinExistence type="predicted"/>